<evidence type="ECO:0000256" key="1">
    <source>
        <dbReference type="ARBA" id="ARBA00004651"/>
    </source>
</evidence>
<dbReference type="InterPro" id="IPR035906">
    <property type="entry name" value="MetI-like_sf"/>
</dbReference>
<dbReference type="RefSeq" id="WP_088151777.1">
    <property type="nucleotide sequence ID" value="NZ_NHON01000024.1"/>
</dbReference>
<dbReference type="GO" id="GO:0055085">
    <property type="term" value="P:transmembrane transport"/>
    <property type="evidence" value="ECO:0007669"/>
    <property type="project" value="InterPro"/>
</dbReference>
<reference evidence="10" key="1">
    <citation type="submission" date="2017-05" db="EMBL/GenBank/DDBJ databases">
        <authorList>
            <person name="Macchi M."/>
            <person name="Festa S."/>
            <person name="Coppotelli B.M."/>
            <person name="Morelli I.S."/>
        </authorList>
    </citation>
    <scope>NUCLEOTIDE SEQUENCE [LARGE SCALE GENOMIC DNA]</scope>
    <source>
        <strain evidence="10">I</strain>
    </source>
</reference>
<dbReference type="PANTHER" id="PTHR30193">
    <property type="entry name" value="ABC TRANSPORTER PERMEASE PROTEIN"/>
    <property type="match status" value="1"/>
</dbReference>
<evidence type="ECO:0000256" key="7">
    <source>
        <dbReference type="RuleBase" id="RU363032"/>
    </source>
</evidence>
<comment type="subcellular location">
    <subcellularLocation>
        <location evidence="1 7">Cell membrane</location>
        <topology evidence="1 7">Multi-pass membrane protein</topology>
    </subcellularLocation>
</comment>
<dbReference type="InterPro" id="IPR051393">
    <property type="entry name" value="ABC_transporter_permease"/>
</dbReference>
<keyword evidence="10" id="KW-1185">Reference proteome</keyword>
<feature type="transmembrane region" description="Helical" evidence="7">
    <location>
        <begin position="156"/>
        <end position="185"/>
    </location>
</feature>
<feature type="transmembrane region" description="Helical" evidence="7">
    <location>
        <begin position="101"/>
        <end position="124"/>
    </location>
</feature>
<feature type="transmembrane region" description="Helical" evidence="7">
    <location>
        <begin position="264"/>
        <end position="284"/>
    </location>
</feature>
<keyword evidence="4 7" id="KW-0812">Transmembrane</keyword>
<dbReference type="CDD" id="cd06261">
    <property type="entry name" value="TM_PBP2"/>
    <property type="match status" value="1"/>
</dbReference>
<comment type="caution">
    <text evidence="9">The sequence shown here is derived from an EMBL/GenBank/DDBJ whole genome shotgun (WGS) entry which is preliminary data.</text>
</comment>
<feature type="transmembrane region" description="Helical" evidence="7">
    <location>
        <begin position="65"/>
        <end position="89"/>
    </location>
</feature>
<gene>
    <name evidence="9" type="ORF">BWR60_14690</name>
</gene>
<sequence>MTATTIHGIPAASRGSHRRTWATWGAILLIPYIAVFLVLVAYPVGYGLYLGANPASYRRLFADPIFLTAAVNTILFLLIAVNVKMLIALGLSGFFAVPRWWIRLLLVLFILPWAVPSIPTILSFRVMLNPETGMINQQLFQLFGIFEGPPWLTSPWLAFFGAVVVHIWKSLPFWTLILLTGRLAIARDLYEAAAVDGASRWQRFRFVTWPSVAALYVTSTILSTIWTLGDFNSVYLLTGGGPNDSTQVLATLGIRYLRNNNLDLGVASIIVAMPLILPLVFVMVKRLSKGGEA</sequence>
<dbReference type="InterPro" id="IPR000515">
    <property type="entry name" value="MetI-like"/>
</dbReference>
<feature type="domain" description="ABC transmembrane type-1" evidence="8">
    <location>
        <begin position="70"/>
        <end position="288"/>
    </location>
</feature>
<evidence type="ECO:0000313" key="10">
    <source>
        <dbReference type="Proteomes" id="UP000196655"/>
    </source>
</evidence>
<dbReference type="Gene3D" id="1.10.3720.10">
    <property type="entry name" value="MetI-like"/>
    <property type="match status" value="1"/>
</dbReference>
<evidence type="ECO:0000256" key="6">
    <source>
        <dbReference type="ARBA" id="ARBA00023136"/>
    </source>
</evidence>
<proteinExistence type="inferred from homology"/>
<keyword evidence="2 7" id="KW-0813">Transport</keyword>
<feature type="transmembrane region" description="Helical" evidence="7">
    <location>
        <begin position="21"/>
        <end position="45"/>
    </location>
</feature>
<dbReference type="EMBL" id="NHON01000024">
    <property type="protein sequence ID" value="OWJ66421.1"/>
    <property type="molecule type" value="Genomic_DNA"/>
</dbReference>
<dbReference type="STRING" id="1122125.GCA_000423185_03040"/>
<dbReference type="AlphaFoldDB" id="A0A211ZMC8"/>
<evidence type="ECO:0000256" key="2">
    <source>
        <dbReference type="ARBA" id="ARBA00022448"/>
    </source>
</evidence>
<keyword evidence="3" id="KW-1003">Cell membrane</keyword>
<accession>A0A211ZMC8</accession>
<keyword evidence="5 7" id="KW-1133">Transmembrane helix</keyword>
<dbReference type="GO" id="GO:0005886">
    <property type="term" value="C:plasma membrane"/>
    <property type="evidence" value="ECO:0007669"/>
    <property type="project" value="UniProtKB-SubCell"/>
</dbReference>
<comment type="similarity">
    <text evidence="7">Belongs to the binding-protein-dependent transport system permease family.</text>
</comment>
<dbReference type="PROSITE" id="PS50928">
    <property type="entry name" value="ABC_TM1"/>
    <property type="match status" value="1"/>
</dbReference>
<evidence type="ECO:0000256" key="5">
    <source>
        <dbReference type="ARBA" id="ARBA00022989"/>
    </source>
</evidence>
<feature type="transmembrane region" description="Helical" evidence="7">
    <location>
        <begin position="206"/>
        <end position="228"/>
    </location>
</feature>
<dbReference type="OrthoDB" id="9805778at2"/>
<evidence type="ECO:0000313" key="9">
    <source>
        <dbReference type="EMBL" id="OWJ66421.1"/>
    </source>
</evidence>
<evidence type="ECO:0000256" key="4">
    <source>
        <dbReference type="ARBA" id="ARBA00022692"/>
    </source>
</evidence>
<keyword evidence="6 7" id="KW-0472">Membrane</keyword>
<dbReference type="SUPFAM" id="SSF161098">
    <property type="entry name" value="MetI-like"/>
    <property type="match status" value="1"/>
</dbReference>
<evidence type="ECO:0000256" key="3">
    <source>
        <dbReference type="ARBA" id="ARBA00022475"/>
    </source>
</evidence>
<dbReference type="Pfam" id="PF00528">
    <property type="entry name" value="BPD_transp_1"/>
    <property type="match status" value="1"/>
</dbReference>
<dbReference type="PANTHER" id="PTHR30193:SF37">
    <property type="entry name" value="INNER MEMBRANE ABC TRANSPORTER PERMEASE PROTEIN YCJO"/>
    <property type="match status" value="1"/>
</dbReference>
<name>A0A211ZMC8_9PROT</name>
<dbReference type="Proteomes" id="UP000196655">
    <property type="component" value="Unassembled WGS sequence"/>
</dbReference>
<protein>
    <submittedName>
        <fullName evidence="9">ABC transporter permease</fullName>
    </submittedName>
</protein>
<organism evidence="9 10">
    <name type="scientific">Inquilinus limosus</name>
    <dbReference type="NCBI Taxonomy" id="171674"/>
    <lineage>
        <taxon>Bacteria</taxon>
        <taxon>Pseudomonadati</taxon>
        <taxon>Pseudomonadota</taxon>
        <taxon>Alphaproteobacteria</taxon>
        <taxon>Rhodospirillales</taxon>
        <taxon>Rhodospirillaceae</taxon>
        <taxon>Inquilinus</taxon>
    </lineage>
</organism>
<evidence type="ECO:0000259" key="8">
    <source>
        <dbReference type="PROSITE" id="PS50928"/>
    </source>
</evidence>